<dbReference type="OrthoDB" id="9794226at2"/>
<sequence length="415" mass="45692">MRNVVIVGGGIIGLFTAYYLEEAGFAVTVLDQGDLAQGCSTGNAGMIVPSHFVPLASPGMIGKGIKWMFSSKSPFYIHPRLDRRLVEWCLLFYRSATPKHVDRSIPYLKNLSLLSKSLYFELAQQHPEAKLGLEEKGLLMLYKTAAIEHEEVEMAQLSNTVGIEANVLSRDEVRALEPDTNLDVRGAVHFTGDAHLDPSKLYNFLKGHLQARGVQLISQAEVLRFDHTSDTITHVVTTQGDFACDDLIVCAGAWSGKVARQLGVRLPMLSGKGYSFMQNNQPAIRIPAILTEQKVAVTPFGGQVRFGGTMEITDTDVSINRKRVQGIFESIQRYYGDFTPVAPDPQTVWSGLRPCSPDGLPYIGPTEKWRNVLFGTGHSMMGISLAPGTGKLLAEQLRDKKTSLLMDAFSPDRYS</sequence>
<evidence type="ECO:0000256" key="1">
    <source>
        <dbReference type="ARBA" id="ARBA00023002"/>
    </source>
</evidence>
<dbReference type="Proteomes" id="UP000194873">
    <property type="component" value="Unassembled WGS sequence"/>
</dbReference>
<dbReference type="GO" id="GO:0005737">
    <property type="term" value="C:cytoplasm"/>
    <property type="evidence" value="ECO:0007669"/>
    <property type="project" value="TreeGrafter"/>
</dbReference>
<gene>
    <name evidence="3" type="ORF">BXP70_00395</name>
</gene>
<dbReference type="SUPFAM" id="SSF54373">
    <property type="entry name" value="FAD-linked reductases, C-terminal domain"/>
    <property type="match status" value="1"/>
</dbReference>
<dbReference type="Gene3D" id="3.30.9.10">
    <property type="entry name" value="D-Amino Acid Oxidase, subunit A, domain 2"/>
    <property type="match status" value="1"/>
</dbReference>
<accession>A0A243WIR5</accession>
<dbReference type="Gene3D" id="3.50.50.60">
    <property type="entry name" value="FAD/NAD(P)-binding domain"/>
    <property type="match status" value="2"/>
</dbReference>
<dbReference type="AlphaFoldDB" id="A0A243WIR5"/>
<dbReference type="PANTHER" id="PTHR13847:SF289">
    <property type="entry name" value="GLYCINE OXIDASE"/>
    <property type="match status" value="1"/>
</dbReference>
<dbReference type="PANTHER" id="PTHR13847">
    <property type="entry name" value="SARCOSINE DEHYDROGENASE-RELATED"/>
    <property type="match status" value="1"/>
</dbReference>
<dbReference type="Pfam" id="PF01266">
    <property type="entry name" value="DAO"/>
    <property type="match status" value="1"/>
</dbReference>
<proteinExistence type="predicted"/>
<evidence type="ECO:0000259" key="2">
    <source>
        <dbReference type="Pfam" id="PF01266"/>
    </source>
</evidence>
<evidence type="ECO:0000313" key="4">
    <source>
        <dbReference type="Proteomes" id="UP000194873"/>
    </source>
</evidence>
<organism evidence="3 4">
    <name type="scientific">Hymenobacter crusticola</name>
    <dbReference type="NCBI Taxonomy" id="1770526"/>
    <lineage>
        <taxon>Bacteria</taxon>
        <taxon>Pseudomonadati</taxon>
        <taxon>Bacteroidota</taxon>
        <taxon>Cytophagia</taxon>
        <taxon>Cytophagales</taxon>
        <taxon>Hymenobacteraceae</taxon>
        <taxon>Hymenobacter</taxon>
    </lineage>
</organism>
<feature type="domain" description="FAD dependent oxidoreductase" evidence="2">
    <location>
        <begin position="4"/>
        <end position="395"/>
    </location>
</feature>
<dbReference type="SUPFAM" id="SSF51905">
    <property type="entry name" value="FAD/NAD(P)-binding domain"/>
    <property type="match status" value="1"/>
</dbReference>
<dbReference type="EMBL" id="MTSE01000001">
    <property type="protein sequence ID" value="OUJ75798.1"/>
    <property type="molecule type" value="Genomic_DNA"/>
</dbReference>
<dbReference type="InterPro" id="IPR036188">
    <property type="entry name" value="FAD/NAD-bd_sf"/>
</dbReference>
<protein>
    <submittedName>
        <fullName evidence="3">Amino acid dehydrogenase</fullName>
    </submittedName>
</protein>
<reference evidence="3 4" key="1">
    <citation type="submission" date="2017-01" db="EMBL/GenBank/DDBJ databases">
        <title>A new Hymenobacter.</title>
        <authorList>
            <person name="Liang Y."/>
            <person name="Feng F."/>
        </authorList>
    </citation>
    <scope>NUCLEOTIDE SEQUENCE [LARGE SCALE GENOMIC DNA]</scope>
    <source>
        <strain evidence="3">MIMBbqt21</strain>
    </source>
</reference>
<evidence type="ECO:0000313" key="3">
    <source>
        <dbReference type="EMBL" id="OUJ75798.1"/>
    </source>
</evidence>
<keyword evidence="1" id="KW-0560">Oxidoreductase</keyword>
<dbReference type="InterPro" id="IPR006076">
    <property type="entry name" value="FAD-dep_OxRdtase"/>
</dbReference>
<dbReference type="RefSeq" id="WP_086592041.1">
    <property type="nucleotide sequence ID" value="NZ_MTSE01000001.1"/>
</dbReference>
<dbReference type="GO" id="GO:0016491">
    <property type="term" value="F:oxidoreductase activity"/>
    <property type="evidence" value="ECO:0007669"/>
    <property type="project" value="UniProtKB-KW"/>
</dbReference>
<keyword evidence="4" id="KW-1185">Reference proteome</keyword>
<name>A0A243WIR5_9BACT</name>
<comment type="caution">
    <text evidence="3">The sequence shown here is derived from an EMBL/GenBank/DDBJ whole genome shotgun (WGS) entry which is preliminary data.</text>
</comment>